<dbReference type="Pfam" id="PF08240">
    <property type="entry name" value="ADH_N"/>
    <property type="match status" value="1"/>
</dbReference>
<dbReference type="GO" id="GO:0070402">
    <property type="term" value="F:NADPH binding"/>
    <property type="evidence" value="ECO:0007669"/>
    <property type="project" value="TreeGrafter"/>
</dbReference>
<dbReference type="CDD" id="cd05289">
    <property type="entry name" value="MDR_like_2"/>
    <property type="match status" value="1"/>
</dbReference>
<dbReference type="EMBL" id="CADCUY010000306">
    <property type="protein sequence ID" value="CAA9412351.1"/>
    <property type="molecule type" value="Genomic_DNA"/>
</dbReference>
<dbReference type="SUPFAM" id="SSF50129">
    <property type="entry name" value="GroES-like"/>
    <property type="match status" value="1"/>
</dbReference>
<dbReference type="AlphaFoldDB" id="A0A6N3IZ38"/>
<dbReference type="InterPro" id="IPR036291">
    <property type="entry name" value="NAD(P)-bd_dom_sf"/>
</dbReference>
<evidence type="ECO:0000259" key="3">
    <source>
        <dbReference type="SMART" id="SM00829"/>
    </source>
</evidence>
<dbReference type="GO" id="GO:0016651">
    <property type="term" value="F:oxidoreductase activity, acting on NAD(P)H"/>
    <property type="evidence" value="ECO:0007669"/>
    <property type="project" value="TreeGrafter"/>
</dbReference>
<dbReference type="Gene3D" id="3.40.50.720">
    <property type="entry name" value="NAD(P)-binding Rossmann-like Domain"/>
    <property type="match status" value="1"/>
</dbReference>
<gene>
    <name evidence="4" type="ORF">AVDCRST_MAG35-1503</name>
</gene>
<evidence type="ECO:0000313" key="4">
    <source>
        <dbReference type="EMBL" id="CAA9412351.1"/>
    </source>
</evidence>
<reference evidence="4" key="1">
    <citation type="submission" date="2020-02" db="EMBL/GenBank/DDBJ databases">
        <authorList>
            <person name="Meier V. D."/>
        </authorList>
    </citation>
    <scope>NUCLEOTIDE SEQUENCE</scope>
    <source>
        <strain evidence="4">AVDCRST_MAG35</strain>
    </source>
</reference>
<dbReference type="Pfam" id="PF13602">
    <property type="entry name" value="ADH_zinc_N_2"/>
    <property type="match status" value="1"/>
</dbReference>
<evidence type="ECO:0000256" key="2">
    <source>
        <dbReference type="ARBA" id="ARBA00023002"/>
    </source>
</evidence>
<dbReference type="GO" id="GO:0016829">
    <property type="term" value="F:lyase activity"/>
    <property type="evidence" value="ECO:0007669"/>
    <property type="project" value="UniProtKB-KW"/>
</dbReference>
<dbReference type="SMART" id="SM00829">
    <property type="entry name" value="PKS_ER"/>
    <property type="match status" value="1"/>
</dbReference>
<evidence type="ECO:0000256" key="1">
    <source>
        <dbReference type="ARBA" id="ARBA00022857"/>
    </source>
</evidence>
<dbReference type="InterPro" id="IPR020843">
    <property type="entry name" value="ER"/>
</dbReference>
<dbReference type="InterPro" id="IPR013154">
    <property type="entry name" value="ADH-like_N"/>
</dbReference>
<dbReference type="Gene3D" id="3.90.180.10">
    <property type="entry name" value="Medium-chain alcohol dehydrogenases, catalytic domain"/>
    <property type="match status" value="1"/>
</dbReference>
<dbReference type="PANTHER" id="PTHR48106">
    <property type="entry name" value="QUINONE OXIDOREDUCTASE PIG3-RELATED"/>
    <property type="match status" value="1"/>
</dbReference>
<proteinExistence type="predicted"/>
<feature type="domain" description="Enoyl reductase (ER)" evidence="3">
    <location>
        <begin position="23"/>
        <end position="316"/>
    </location>
</feature>
<dbReference type="SUPFAM" id="SSF51735">
    <property type="entry name" value="NAD(P)-binding Rossmann-fold domains"/>
    <property type="match status" value="1"/>
</dbReference>
<sequence length="340" mass="34032">MTPPPARAGRAGAPRAVRFDRHGPVDVLELVEVDRPAPGPGQVLVEVVATSVNPGEILVREGAFATTAPATFPSGQGSDLAGRVVEVGDGVADWSVGDEVLGWTDQRAAQAELVAVPAGQLTARPPSVPWEQAGSLYVAGGTAVAMAAAVPSAPGSTAVVLGAAGGVGSILTQLLVRDGVRVLAVVGAANAAWARSVGAEPVPHGDGLERRLGDAAPQGLAAAYDAHGGGYVDLVLRLGVPVDRVVTIIDFAGAERTGARTVFGHHVTTARVLADLAGLIASGELTVPIAATFPLARVREAYTLLAERHTRGKIVLVTGAGPVAAGTGAPAATHPSGDAV</sequence>
<keyword evidence="1" id="KW-0521">NADP</keyword>
<dbReference type="InterPro" id="IPR011032">
    <property type="entry name" value="GroES-like_sf"/>
</dbReference>
<dbReference type="EC" id="1.1.1.-" evidence="4"/>
<protein>
    <submittedName>
        <fullName evidence="4">Bifunctional protein: zinc-containing alcohol dehydrogenase quinone oxidoreductase ( NADPH:quinone reductase) Similar to arginate lyase</fullName>
        <ecNumber evidence="4">1.1.1.-</ecNumber>
    </submittedName>
</protein>
<keyword evidence="4" id="KW-0456">Lyase</keyword>
<keyword evidence="2 4" id="KW-0560">Oxidoreductase</keyword>
<dbReference type="PANTHER" id="PTHR48106:SF18">
    <property type="entry name" value="QUINONE OXIDOREDUCTASE PIG3"/>
    <property type="match status" value="1"/>
</dbReference>
<accession>A0A6N3IZ38</accession>
<organism evidence="4">
    <name type="scientific">uncultured Quadrisphaera sp</name>
    <dbReference type="NCBI Taxonomy" id="904978"/>
    <lineage>
        <taxon>Bacteria</taxon>
        <taxon>Bacillati</taxon>
        <taxon>Actinomycetota</taxon>
        <taxon>Actinomycetes</taxon>
        <taxon>Kineosporiales</taxon>
        <taxon>Kineosporiaceae</taxon>
        <taxon>Quadrisphaera</taxon>
        <taxon>environmental samples</taxon>
    </lineage>
</organism>
<name>A0A6N3IZ38_9ACTN</name>